<evidence type="ECO:0000256" key="1">
    <source>
        <dbReference type="ARBA" id="ARBA00022824"/>
    </source>
</evidence>
<feature type="domain" description="ERp29 N-terminal" evidence="4">
    <location>
        <begin position="24"/>
        <end position="146"/>
    </location>
</feature>
<dbReference type="InterPro" id="IPR016855">
    <property type="entry name" value="ERp29"/>
</dbReference>
<gene>
    <name evidence="5" type="ORF">NTJ_10187</name>
</gene>
<sequence>MEMISGLLRCTLLQFFLVGIALCNKGCVELDRLNFHKIVDKFDAVLVKFDNAYPYGPEHDAFEEVCESAAPVENLLVAEVQVKDYGEKDNQDLAQKYGARKKDFPALKLFLKGKEEPLNYETSKHGDVSPKNIKKFIKSSAGIHVSQPGCIQAFDTLVLQFIKSKDLEQRNEYLKQAEALQQDFKDQRAADIYVKLMKKIIDKGDEFVRNEMSRVENILKEKLTKEKQAEMTERINILESFRHDEL</sequence>
<dbReference type="Pfam" id="PF07749">
    <property type="entry name" value="ERp29"/>
    <property type="match status" value="1"/>
</dbReference>
<dbReference type="Proteomes" id="UP001307889">
    <property type="component" value="Chromosome 8"/>
</dbReference>
<feature type="domain" description="Endoplasmic reticulum resident protein 29 C-terminal" evidence="3">
    <location>
        <begin position="149"/>
        <end position="241"/>
    </location>
</feature>
<dbReference type="Gene3D" id="1.20.1150.12">
    <property type="entry name" value="Endoplasmic reticulum resident protein 29, C-terminal domain"/>
    <property type="match status" value="1"/>
</dbReference>
<feature type="signal peptide" evidence="2">
    <location>
        <begin position="1"/>
        <end position="23"/>
    </location>
</feature>
<dbReference type="Pfam" id="PF07912">
    <property type="entry name" value="ERp29_N"/>
    <property type="match status" value="1"/>
</dbReference>
<dbReference type="InterPro" id="IPR036249">
    <property type="entry name" value="Thioredoxin-like_sf"/>
</dbReference>
<evidence type="ECO:0000313" key="6">
    <source>
        <dbReference type="Proteomes" id="UP001307889"/>
    </source>
</evidence>
<evidence type="ECO:0000256" key="2">
    <source>
        <dbReference type="SAM" id="SignalP"/>
    </source>
</evidence>
<dbReference type="Gene3D" id="3.40.30.10">
    <property type="entry name" value="Glutaredoxin"/>
    <property type="match status" value="1"/>
</dbReference>
<keyword evidence="1" id="KW-0256">Endoplasmic reticulum</keyword>
<dbReference type="SUPFAM" id="SSF52833">
    <property type="entry name" value="Thioredoxin-like"/>
    <property type="match status" value="1"/>
</dbReference>
<dbReference type="EMBL" id="AP028916">
    <property type="protein sequence ID" value="BES97372.1"/>
    <property type="molecule type" value="Genomic_DNA"/>
</dbReference>
<dbReference type="PANTHER" id="PTHR12211">
    <property type="entry name" value="ENDOPLASMIC RETICULUM PROTEIN ERP29"/>
    <property type="match status" value="1"/>
</dbReference>
<dbReference type="SUPFAM" id="SSF47933">
    <property type="entry name" value="ERP29 C domain-like"/>
    <property type="match status" value="1"/>
</dbReference>
<proteinExistence type="predicted"/>
<protein>
    <submittedName>
        <fullName evidence="5">Endoplasmic reticulum protein</fullName>
    </submittedName>
</protein>
<evidence type="ECO:0000313" key="5">
    <source>
        <dbReference type="EMBL" id="BES97372.1"/>
    </source>
</evidence>
<dbReference type="InterPro" id="IPR011679">
    <property type="entry name" value="ERp29_C"/>
</dbReference>
<name>A0ABN7B3Q6_9HEMI</name>
<feature type="chain" id="PRO_5047004705" evidence="2">
    <location>
        <begin position="24"/>
        <end position="246"/>
    </location>
</feature>
<dbReference type="InterPro" id="IPR012883">
    <property type="entry name" value="ERp29_N"/>
</dbReference>
<dbReference type="PANTHER" id="PTHR12211:SF0">
    <property type="entry name" value="ENDOPLASMIC RETICULUM RESIDENT PROTEIN 29"/>
    <property type="match status" value="1"/>
</dbReference>
<keyword evidence="6" id="KW-1185">Reference proteome</keyword>
<evidence type="ECO:0000259" key="3">
    <source>
        <dbReference type="Pfam" id="PF07749"/>
    </source>
</evidence>
<organism evidence="5 6">
    <name type="scientific">Nesidiocoris tenuis</name>
    <dbReference type="NCBI Taxonomy" id="355587"/>
    <lineage>
        <taxon>Eukaryota</taxon>
        <taxon>Metazoa</taxon>
        <taxon>Ecdysozoa</taxon>
        <taxon>Arthropoda</taxon>
        <taxon>Hexapoda</taxon>
        <taxon>Insecta</taxon>
        <taxon>Pterygota</taxon>
        <taxon>Neoptera</taxon>
        <taxon>Paraneoptera</taxon>
        <taxon>Hemiptera</taxon>
        <taxon>Heteroptera</taxon>
        <taxon>Panheteroptera</taxon>
        <taxon>Cimicomorpha</taxon>
        <taxon>Miridae</taxon>
        <taxon>Dicyphina</taxon>
        <taxon>Nesidiocoris</taxon>
    </lineage>
</organism>
<evidence type="ECO:0000259" key="4">
    <source>
        <dbReference type="Pfam" id="PF07912"/>
    </source>
</evidence>
<dbReference type="CDD" id="cd00238">
    <property type="entry name" value="ERp29c"/>
    <property type="match status" value="1"/>
</dbReference>
<keyword evidence="2" id="KW-0732">Signal</keyword>
<dbReference type="InterPro" id="IPR036356">
    <property type="entry name" value="ERp29_C_sf"/>
</dbReference>
<accession>A0ABN7B3Q6</accession>
<reference evidence="5 6" key="1">
    <citation type="submission" date="2023-09" db="EMBL/GenBank/DDBJ databases">
        <title>Nesidiocoris tenuis whole genome shotgun sequence.</title>
        <authorList>
            <person name="Shibata T."/>
            <person name="Shimoda M."/>
            <person name="Kobayashi T."/>
            <person name="Uehara T."/>
        </authorList>
    </citation>
    <scope>NUCLEOTIDE SEQUENCE [LARGE SCALE GENOMIC DNA]</scope>
    <source>
        <strain evidence="5 6">Japan</strain>
    </source>
</reference>